<dbReference type="RefSeq" id="WP_345173903.1">
    <property type="nucleotide sequence ID" value="NZ_BAABFQ010000005.1"/>
</dbReference>
<dbReference type="PROSITE" id="PS50977">
    <property type="entry name" value="HTH_TETR_2"/>
    <property type="match status" value="1"/>
</dbReference>
<feature type="DNA-binding region" description="H-T-H motif" evidence="2">
    <location>
        <begin position="36"/>
        <end position="55"/>
    </location>
</feature>
<dbReference type="InterPro" id="IPR036271">
    <property type="entry name" value="Tet_transcr_reg_TetR-rel_C_sf"/>
</dbReference>
<comment type="caution">
    <text evidence="4">The sequence shown here is derived from an EMBL/GenBank/DDBJ whole genome shotgun (WGS) entry which is preliminary data.</text>
</comment>
<dbReference type="Proteomes" id="UP001595956">
    <property type="component" value="Unassembled WGS sequence"/>
</dbReference>
<keyword evidence="1 2" id="KW-0238">DNA-binding</keyword>
<dbReference type="EMBL" id="JBHSMD010000006">
    <property type="protein sequence ID" value="MFC5495064.1"/>
    <property type="molecule type" value="Genomic_DNA"/>
</dbReference>
<dbReference type="Pfam" id="PF00440">
    <property type="entry name" value="TetR_N"/>
    <property type="match status" value="1"/>
</dbReference>
<evidence type="ECO:0000256" key="2">
    <source>
        <dbReference type="PROSITE-ProRule" id="PRU00335"/>
    </source>
</evidence>
<dbReference type="InterPro" id="IPR050109">
    <property type="entry name" value="HTH-type_TetR-like_transc_reg"/>
</dbReference>
<accession>A0ABW0N578</accession>
<feature type="domain" description="HTH tetR-type" evidence="3">
    <location>
        <begin position="13"/>
        <end position="73"/>
    </location>
</feature>
<evidence type="ECO:0000256" key="1">
    <source>
        <dbReference type="ARBA" id="ARBA00023125"/>
    </source>
</evidence>
<dbReference type="Pfam" id="PF17932">
    <property type="entry name" value="TetR_C_24"/>
    <property type="match status" value="1"/>
</dbReference>
<dbReference type="Gene3D" id="1.10.357.10">
    <property type="entry name" value="Tetracycline Repressor, domain 2"/>
    <property type="match status" value="1"/>
</dbReference>
<dbReference type="SUPFAM" id="SSF48498">
    <property type="entry name" value="Tetracyclin repressor-like, C-terminal domain"/>
    <property type="match status" value="1"/>
</dbReference>
<evidence type="ECO:0000259" key="3">
    <source>
        <dbReference type="PROSITE" id="PS50977"/>
    </source>
</evidence>
<organism evidence="4 5">
    <name type="scientific">Nocardioides caricicola</name>
    <dbReference type="NCBI Taxonomy" id="634770"/>
    <lineage>
        <taxon>Bacteria</taxon>
        <taxon>Bacillati</taxon>
        <taxon>Actinomycetota</taxon>
        <taxon>Actinomycetes</taxon>
        <taxon>Propionibacteriales</taxon>
        <taxon>Nocardioidaceae</taxon>
        <taxon>Nocardioides</taxon>
    </lineage>
</organism>
<sequence>METAPTDWRVCPPVELTDLLQHAAEAFSDQGFHGTSVRDIAGRVGVTVPALYYHHENKEAILLAVLQSTMADLLPRGEAAVADGNGDPVVELANLVESHVLHLASRARFVALDSETRYLSPQARNEYIELRRALELMMRRVVERGVGRGVFHAVDVALTTRALLGMLQAIPRWYRESGELGPRQLAQRYIEMSLALLGMPPDECARVSASAR</sequence>
<keyword evidence="5" id="KW-1185">Reference proteome</keyword>
<dbReference type="PRINTS" id="PR00455">
    <property type="entry name" value="HTHTETR"/>
</dbReference>
<dbReference type="PANTHER" id="PTHR30055:SF237">
    <property type="entry name" value="TRANSCRIPTIONAL REPRESSOR MCE3R"/>
    <property type="match status" value="1"/>
</dbReference>
<dbReference type="InterPro" id="IPR041490">
    <property type="entry name" value="KstR2_TetR_C"/>
</dbReference>
<dbReference type="PANTHER" id="PTHR30055">
    <property type="entry name" value="HTH-TYPE TRANSCRIPTIONAL REGULATOR RUTR"/>
    <property type="match status" value="1"/>
</dbReference>
<protein>
    <submittedName>
        <fullName evidence="4">TetR/AcrR family transcriptional regulator</fullName>
    </submittedName>
</protein>
<dbReference type="InterPro" id="IPR009057">
    <property type="entry name" value="Homeodomain-like_sf"/>
</dbReference>
<reference evidence="5" key="1">
    <citation type="journal article" date="2019" name="Int. J. Syst. Evol. Microbiol.">
        <title>The Global Catalogue of Microorganisms (GCM) 10K type strain sequencing project: providing services to taxonomists for standard genome sequencing and annotation.</title>
        <authorList>
            <consortium name="The Broad Institute Genomics Platform"/>
            <consortium name="The Broad Institute Genome Sequencing Center for Infectious Disease"/>
            <person name="Wu L."/>
            <person name="Ma J."/>
        </authorList>
    </citation>
    <scope>NUCLEOTIDE SEQUENCE [LARGE SCALE GENOMIC DNA]</scope>
    <source>
        <strain evidence="5">KACC 13778</strain>
    </source>
</reference>
<evidence type="ECO:0000313" key="4">
    <source>
        <dbReference type="EMBL" id="MFC5495064.1"/>
    </source>
</evidence>
<evidence type="ECO:0000313" key="5">
    <source>
        <dbReference type="Proteomes" id="UP001595956"/>
    </source>
</evidence>
<dbReference type="SUPFAM" id="SSF46689">
    <property type="entry name" value="Homeodomain-like"/>
    <property type="match status" value="1"/>
</dbReference>
<gene>
    <name evidence="4" type="ORF">ACFPKY_18275</name>
</gene>
<name>A0ABW0N578_9ACTN</name>
<dbReference type="InterPro" id="IPR001647">
    <property type="entry name" value="HTH_TetR"/>
</dbReference>
<proteinExistence type="predicted"/>